<dbReference type="Gene3D" id="3.90.550.10">
    <property type="entry name" value="Spore Coat Polysaccharide Biosynthesis Protein SpsA, Chain A"/>
    <property type="match status" value="1"/>
</dbReference>
<accession>A0A8J6XSB0</accession>
<dbReference type="AlphaFoldDB" id="A0A8J6XSB0"/>
<evidence type="ECO:0000313" key="3">
    <source>
        <dbReference type="Proteomes" id="UP000648239"/>
    </source>
</evidence>
<dbReference type="InterPro" id="IPR001173">
    <property type="entry name" value="Glyco_trans_2-like"/>
</dbReference>
<organism evidence="2 3">
    <name type="scientific">Candidatus Polarisedimenticola svalbardensis</name>
    <dbReference type="NCBI Taxonomy" id="2886004"/>
    <lineage>
        <taxon>Bacteria</taxon>
        <taxon>Pseudomonadati</taxon>
        <taxon>Acidobacteriota</taxon>
        <taxon>Candidatus Polarisedimenticolia</taxon>
        <taxon>Candidatus Polarisedimenticolales</taxon>
        <taxon>Candidatus Polarisedimenticolaceae</taxon>
        <taxon>Candidatus Polarisedimenticola</taxon>
    </lineage>
</organism>
<protein>
    <submittedName>
        <fullName evidence="2">Glycosyltransferase</fullName>
    </submittedName>
</protein>
<feature type="domain" description="Glycosyltransferase 2-like" evidence="1">
    <location>
        <begin position="4"/>
        <end position="136"/>
    </location>
</feature>
<reference evidence="2 3" key="1">
    <citation type="submission" date="2020-08" db="EMBL/GenBank/DDBJ databases">
        <title>Acidobacteriota in marine sediments use diverse sulfur dissimilation pathways.</title>
        <authorList>
            <person name="Wasmund K."/>
        </authorList>
    </citation>
    <scope>NUCLEOTIDE SEQUENCE [LARGE SCALE GENOMIC DNA]</scope>
    <source>
        <strain evidence="2">MAG AM4</strain>
    </source>
</reference>
<dbReference type="SUPFAM" id="SSF53448">
    <property type="entry name" value="Nucleotide-diphospho-sugar transferases"/>
    <property type="match status" value="1"/>
</dbReference>
<dbReference type="GO" id="GO:0016758">
    <property type="term" value="F:hexosyltransferase activity"/>
    <property type="evidence" value="ECO:0007669"/>
    <property type="project" value="UniProtKB-ARBA"/>
</dbReference>
<dbReference type="PANTHER" id="PTHR22916">
    <property type="entry name" value="GLYCOSYLTRANSFERASE"/>
    <property type="match status" value="1"/>
</dbReference>
<name>A0A8J6XSB0_9BACT</name>
<dbReference type="Pfam" id="PF00535">
    <property type="entry name" value="Glycos_transf_2"/>
    <property type="match status" value="1"/>
</dbReference>
<proteinExistence type="predicted"/>
<dbReference type="CDD" id="cd06433">
    <property type="entry name" value="GT_2_WfgS_like"/>
    <property type="match status" value="1"/>
</dbReference>
<dbReference type="PANTHER" id="PTHR22916:SF3">
    <property type="entry name" value="UDP-GLCNAC:BETAGAL BETA-1,3-N-ACETYLGLUCOSAMINYLTRANSFERASE-LIKE PROTEIN 1"/>
    <property type="match status" value="1"/>
</dbReference>
<comment type="caution">
    <text evidence="2">The sequence shown here is derived from an EMBL/GenBank/DDBJ whole genome shotgun (WGS) entry which is preliminary data.</text>
</comment>
<sequence length="258" mass="29121">MNFSIITATLNSGATIAACLDSVREQGMEVEHIVIDGASTDSTLEVIRSVAGDHVSLVSEPDRGIYDGMNKGLVQATGEIVGILNSDDVYSYGSVLKDVAAVFKDPKVDCCYGDLVYVEPDDLQNIRRYWKSGPFNPSRFYRGWMPPHPTFFVRRACYDDLGHFDLALGSAADYELMLRFLLRHRLNVRYIPKILVRMRTRGVSNASLENRLLANRHDRQAWRENGLKPNPLTLYLKPIRKIGQYVMRPREPLAAISD</sequence>
<dbReference type="InterPro" id="IPR029044">
    <property type="entry name" value="Nucleotide-diphossugar_trans"/>
</dbReference>
<dbReference type="Proteomes" id="UP000648239">
    <property type="component" value="Unassembled WGS sequence"/>
</dbReference>
<dbReference type="EMBL" id="JACXWD010000003">
    <property type="protein sequence ID" value="MBD3866903.1"/>
    <property type="molecule type" value="Genomic_DNA"/>
</dbReference>
<gene>
    <name evidence="2" type="ORF">IFK94_02170</name>
</gene>
<evidence type="ECO:0000259" key="1">
    <source>
        <dbReference type="Pfam" id="PF00535"/>
    </source>
</evidence>
<evidence type="ECO:0000313" key="2">
    <source>
        <dbReference type="EMBL" id="MBD3866903.1"/>
    </source>
</evidence>